<dbReference type="AlphaFoldDB" id="A0A919XG12"/>
<comment type="caution">
    <text evidence="1">The sequence shown here is derived from an EMBL/GenBank/DDBJ whole genome shotgun (WGS) entry which is preliminary data.</text>
</comment>
<accession>A0A919XG12</accession>
<dbReference type="RefSeq" id="WP_160042798.1">
    <property type="nucleotide sequence ID" value="NZ_BORQ01000003.1"/>
</dbReference>
<dbReference type="Proteomes" id="UP000679779">
    <property type="component" value="Unassembled WGS sequence"/>
</dbReference>
<reference evidence="1" key="1">
    <citation type="submission" date="2021-03" db="EMBL/GenBank/DDBJ databases">
        <title>Antimicrobial resistance genes in bacteria isolated from Japanese honey, and their potential for conferring macrolide and lincosamide resistance in the American foulbrood pathogen Paenibacillus larvae.</title>
        <authorList>
            <person name="Okamoto M."/>
            <person name="Kumagai M."/>
            <person name="Kanamori H."/>
            <person name="Takamatsu D."/>
        </authorList>
    </citation>
    <scope>NUCLEOTIDE SEQUENCE</scope>
    <source>
        <strain evidence="1">J2TS6</strain>
    </source>
</reference>
<evidence type="ECO:0000313" key="1">
    <source>
        <dbReference type="EMBL" id="GIO31924.1"/>
    </source>
</evidence>
<protein>
    <recommendedName>
        <fullName evidence="3">Exosporium protein C</fullName>
    </recommendedName>
</protein>
<name>A0A919XG12_9BACL</name>
<organism evidence="1 2">
    <name type="scientific">Paenibacillus albilobatus</name>
    <dbReference type="NCBI Taxonomy" id="2716884"/>
    <lineage>
        <taxon>Bacteria</taxon>
        <taxon>Bacillati</taxon>
        <taxon>Bacillota</taxon>
        <taxon>Bacilli</taxon>
        <taxon>Bacillales</taxon>
        <taxon>Paenibacillaceae</taxon>
        <taxon>Paenibacillus</taxon>
    </lineage>
</organism>
<dbReference type="EMBL" id="BORQ01000003">
    <property type="protein sequence ID" value="GIO31924.1"/>
    <property type="molecule type" value="Genomic_DNA"/>
</dbReference>
<keyword evidence="2" id="KW-1185">Reference proteome</keyword>
<evidence type="ECO:0000313" key="2">
    <source>
        <dbReference type="Proteomes" id="UP000679779"/>
    </source>
</evidence>
<sequence length="135" mass="14224">MAQQLIAYNASVPTPVTDGASIPIPITPAGVGIASFRLTVPGVPNFVDLKGLVGIRGDAGTGSVLLRIFRDNNVIYYSRQGFEAGFEKYYSIPVQFTDANVTPGVHDYTLSIENLTPGTSATVIGPIAFSGFITT</sequence>
<evidence type="ECO:0008006" key="3">
    <source>
        <dbReference type="Google" id="ProtNLM"/>
    </source>
</evidence>
<proteinExistence type="predicted"/>
<gene>
    <name evidence="1" type="ORF">J2TS6_30650</name>
</gene>